<dbReference type="InterPro" id="IPR045099">
    <property type="entry name" value="PITH1-like"/>
</dbReference>
<dbReference type="InterPro" id="IPR037047">
    <property type="entry name" value="PITH_dom_sf"/>
</dbReference>
<reference evidence="4" key="1">
    <citation type="submission" date="2021-01" db="EMBL/GenBank/DDBJ databases">
        <authorList>
            <person name="Corre E."/>
            <person name="Pelletier E."/>
            <person name="Niang G."/>
            <person name="Scheremetjew M."/>
            <person name="Finn R."/>
            <person name="Kale V."/>
            <person name="Holt S."/>
            <person name="Cochrane G."/>
            <person name="Meng A."/>
            <person name="Brown T."/>
            <person name="Cohen L."/>
        </authorList>
    </citation>
    <scope>NUCLEOTIDE SEQUENCE</scope>
    <source>
        <strain evidence="4">CCMP1205</strain>
    </source>
</reference>
<accession>A0A7S2T282</accession>
<dbReference type="InterPro" id="IPR010400">
    <property type="entry name" value="PITH_dom"/>
</dbReference>
<sequence>MEGASCAHDHDCGDHDCGSMWRLNQFVDTPKVRALNEEVQGSCKELFRGWEERLDRSKCCSSEEDDPELIIHVPFTCDVKLKSICVIGGLDDTSPKLLKVFLNREDVDFTNASDLPPVQEWELLEDPNGVFEYNTKFRKFQAVSSITMYFPESYGGNQTKIHFIGFKGGKWSQLPSCALESAIELTTRAVAFLWRRGHAKPEGQDRERGVRGQAHPRGPQSRER</sequence>
<dbReference type="Pfam" id="PF06201">
    <property type="entry name" value="PITH"/>
    <property type="match status" value="1"/>
</dbReference>
<dbReference type="GO" id="GO:0005737">
    <property type="term" value="C:cytoplasm"/>
    <property type="evidence" value="ECO:0007669"/>
    <property type="project" value="UniProtKB-ARBA"/>
</dbReference>
<name>A0A7S2T282_9CHLO</name>
<dbReference type="PROSITE" id="PS51532">
    <property type="entry name" value="PITH"/>
    <property type="match status" value="1"/>
</dbReference>
<dbReference type="EMBL" id="HBHL01008339">
    <property type="protein sequence ID" value="CAD9716635.1"/>
    <property type="molecule type" value="Transcribed_RNA"/>
</dbReference>
<dbReference type="SUPFAM" id="SSF49785">
    <property type="entry name" value="Galactose-binding domain-like"/>
    <property type="match status" value="1"/>
</dbReference>
<feature type="region of interest" description="Disordered" evidence="2">
    <location>
        <begin position="200"/>
        <end position="224"/>
    </location>
</feature>
<dbReference type="PANTHER" id="PTHR12175:SF1">
    <property type="entry name" value="PITH DOMAIN-CONTAINING PROTEIN 1"/>
    <property type="match status" value="1"/>
</dbReference>
<proteinExistence type="inferred from homology"/>
<feature type="domain" description="PITH" evidence="3">
    <location>
        <begin position="12"/>
        <end position="186"/>
    </location>
</feature>
<evidence type="ECO:0000256" key="2">
    <source>
        <dbReference type="SAM" id="MobiDB-lite"/>
    </source>
</evidence>
<evidence type="ECO:0000256" key="1">
    <source>
        <dbReference type="ARBA" id="ARBA00025788"/>
    </source>
</evidence>
<gene>
    <name evidence="4" type="ORF">CPRI1469_LOCUS5491</name>
</gene>
<comment type="similarity">
    <text evidence="1">Belongs to the PITHD1 family.</text>
</comment>
<protein>
    <recommendedName>
        <fullName evidence="3">PITH domain-containing protein</fullName>
    </recommendedName>
</protein>
<organism evidence="4">
    <name type="scientific">Chloropicon primus</name>
    <dbReference type="NCBI Taxonomy" id="1764295"/>
    <lineage>
        <taxon>Eukaryota</taxon>
        <taxon>Viridiplantae</taxon>
        <taxon>Chlorophyta</taxon>
        <taxon>Chloropicophyceae</taxon>
        <taxon>Chloropicales</taxon>
        <taxon>Chloropicaceae</taxon>
        <taxon>Chloropicon</taxon>
    </lineage>
</organism>
<evidence type="ECO:0000313" key="4">
    <source>
        <dbReference type="EMBL" id="CAD9716635.1"/>
    </source>
</evidence>
<feature type="compositionally biased region" description="Basic and acidic residues" evidence="2">
    <location>
        <begin position="200"/>
        <end position="210"/>
    </location>
</feature>
<dbReference type="AlphaFoldDB" id="A0A7S2T282"/>
<dbReference type="PANTHER" id="PTHR12175">
    <property type="entry name" value="AD039 HT014 THIOREDOXIN FAMILY TRP26"/>
    <property type="match status" value="1"/>
</dbReference>
<evidence type="ECO:0000259" key="3">
    <source>
        <dbReference type="PROSITE" id="PS51532"/>
    </source>
</evidence>
<dbReference type="Gene3D" id="2.60.120.470">
    <property type="entry name" value="PITH domain"/>
    <property type="match status" value="1"/>
</dbReference>
<dbReference type="InterPro" id="IPR008979">
    <property type="entry name" value="Galactose-bd-like_sf"/>
</dbReference>